<dbReference type="Pfam" id="PF00271">
    <property type="entry name" value="Helicase_C"/>
    <property type="match status" value="1"/>
</dbReference>
<dbReference type="OrthoDB" id="10261556at2759"/>
<dbReference type="GO" id="GO:0005524">
    <property type="term" value="F:ATP binding"/>
    <property type="evidence" value="ECO:0007669"/>
    <property type="project" value="UniProtKB-KW"/>
</dbReference>
<dbReference type="InterPro" id="IPR011545">
    <property type="entry name" value="DEAD/DEAH_box_helicase_dom"/>
</dbReference>
<keyword evidence="2" id="KW-0547">Nucleotide-binding</keyword>
<dbReference type="GO" id="GO:0009378">
    <property type="term" value="F:four-way junction helicase activity"/>
    <property type="evidence" value="ECO:0007669"/>
    <property type="project" value="TreeGrafter"/>
</dbReference>
<comment type="catalytic activity">
    <reaction evidence="7">
        <text>Couples ATP hydrolysis with the unwinding of duplex DNA by translocating in the 3'-5' direction.</text>
        <dbReference type="EC" id="5.6.2.4"/>
    </reaction>
</comment>
<protein>
    <recommendedName>
        <fullName evidence="8">DNA 3'-5' helicase</fullName>
        <ecNumber evidence="8">5.6.2.4</ecNumber>
    </recommendedName>
</protein>
<keyword evidence="3" id="KW-0378">Hydrolase</keyword>
<dbReference type="PROSITE" id="PS00690">
    <property type="entry name" value="DEAH_ATP_HELICASE"/>
    <property type="match status" value="1"/>
</dbReference>
<dbReference type="InterPro" id="IPR014001">
    <property type="entry name" value="Helicase_ATP-bd"/>
</dbReference>
<dbReference type="EC" id="5.6.2.4" evidence="8"/>
<dbReference type="Gene3D" id="3.40.50.300">
    <property type="entry name" value="P-loop containing nucleotide triphosphate hydrolases"/>
    <property type="match status" value="2"/>
</dbReference>
<dbReference type="PROSITE" id="PS51192">
    <property type="entry name" value="HELICASE_ATP_BIND_1"/>
    <property type="match status" value="1"/>
</dbReference>
<dbReference type="PANTHER" id="PTHR13710">
    <property type="entry name" value="DNA HELICASE RECQ FAMILY MEMBER"/>
    <property type="match status" value="1"/>
</dbReference>
<evidence type="ECO:0000256" key="7">
    <source>
        <dbReference type="ARBA" id="ARBA00034617"/>
    </source>
</evidence>
<dbReference type="InterPro" id="IPR002464">
    <property type="entry name" value="DNA/RNA_helicase_DEAH_CS"/>
</dbReference>
<evidence type="ECO:0000256" key="9">
    <source>
        <dbReference type="SAM" id="MobiDB-lite"/>
    </source>
</evidence>
<organism evidence="12 13">
    <name type="scientific">Coffea arabica</name>
    <name type="common">Arabian coffee</name>
    <dbReference type="NCBI Taxonomy" id="13443"/>
    <lineage>
        <taxon>Eukaryota</taxon>
        <taxon>Viridiplantae</taxon>
        <taxon>Streptophyta</taxon>
        <taxon>Embryophyta</taxon>
        <taxon>Tracheophyta</taxon>
        <taxon>Spermatophyta</taxon>
        <taxon>Magnoliopsida</taxon>
        <taxon>eudicotyledons</taxon>
        <taxon>Gunneridae</taxon>
        <taxon>Pentapetalae</taxon>
        <taxon>asterids</taxon>
        <taxon>lamiids</taxon>
        <taxon>Gentianales</taxon>
        <taxon>Rubiaceae</taxon>
        <taxon>Ixoroideae</taxon>
        <taxon>Gardenieae complex</taxon>
        <taxon>Bertiereae - Coffeeae clade</taxon>
        <taxon>Coffeeae</taxon>
        <taxon>Coffea</taxon>
    </lineage>
</organism>
<dbReference type="GeneID" id="113719051"/>
<accession>A0A6P6VB65</accession>
<gene>
    <name evidence="13" type="primary">LOC113719051</name>
</gene>
<dbReference type="PROSITE" id="PS51194">
    <property type="entry name" value="HELICASE_CTER"/>
    <property type="match status" value="1"/>
</dbReference>
<dbReference type="CDD" id="cd18794">
    <property type="entry name" value="SF2_C_RecQ"/>
    <property type="match status" value="1"/>
</dbReference>
<dbReference type="InterPro" id="IPR001650">
    <property type="entry name" value="Helicase_C-like"/>
</dbReference>
<dbReference type="SMART" id="SM00490">
    <property type="entry name" value="HELICc"/>
    <property type="match status" value="1"/>
</dbReference>
<dbReference type="GO" id="GO:0005737">
    <property type="term" value="C:cytoplasm"/>
    <property type="evidence" value="ECO:0007669"/>
    <property type="project" value="TreeGrafter"/>
</dbReference>
<proteinExistence type="inferred from homology"/>
<keyword evidence="5" id="KW-0067">ATP-binding</keyword>
<evidence type="ECO:0000256" key="6">
    <source>
        <dbReference type="ARBA" id="ARBA00023125"/>
    </source>
</evidence>
<feature type="region of interest" description="Disordered" evidence="9">
    <location>
        <begin position="1"/>
        <end position="84"/>
    </location>
</feature>
<keyword evidence="12" id="KW-1185">Reference proteome</keyword>
<dbReference type="Proteomes" id="UP001652660">
    <property type="component" value="Chromosome 11e"/>
</dbReference>
<dbReference type="Pfam" id="PF00270">
    <property type="entry name" value="DEAD"/>
    <property type="match status" value="1"/>
</dbReference>
<evidence type="ECO:0000256" key="3">
    <source>
        <dbReference type="ARBA" id="ARBA00022801"/>
    </source>
</evidence>
<evidence type="ECO:0000256" key="8">
    <source>
        <dbReference type="ARBA" id="ARBA00034808"/>
    </source>
</evidence>
<reference evidence="13" key="2">
    <citation type="submission" date="2025-08" db="UniProtKB">
        <authorList>
            <consortium name="RefSeq"/>
        </authorList>
    </citation>
    <scope>IDENTIFICATION</scope>
    <source>
        <tissue evidence="13">Leaves</tissue>
    </source>
</reference>
<evidence type="ECO:0000259" key="10">
    <source>
        <dbReference type="PROSITE" id="PS51192"/>
    </source>
</evidence>
<dbReference type="GO" id="GO:0003677">
    <property type="term" value="F:DNA binding"/>
    <property type="evidence" value="ECO:0007669"/>
    <property type="project" value="UniProtKB-KW"/>
</dbReference>
<feature type="domain" description="Helicase ATP-binding" evidence="10">
    <location>
        <begin position="335"/>
        <end position="505"/>
    </location>
</feature>
<keyword evidence="6" id="KW-0238">DNA-binding</keyword>
<evidence type="ECO:0000256" key="4">
    <source>
        <dbReference type="ARBA" id="ARBA00022806"/>
    </source>
</evidence>
<evidence type="ECO:0000313" key="12">
    <source>
        <dbReference type="Proteomes" id="UP001652660"/>
    </source>
</evidence>
<feature type="compositionally biased region" description="Low complexity" evidence="9">
    <location>
        <begin position="28"/>
        <end position="38"/>
    </location>
</feature>
<sequence length="977" mass="108915">MDSDSDGSHISATPPRDSPPPSPPPASARPALLLSSAKSRTKFKAAAISKSTSRPILKPKPSSKCSKSAINPDPKPPLEGNPTKISLPPPDLSSLPFHHIHRSGSINGSSSFSSNCNHSVPTLLPVGRLISKFASFSKTRKENLKFEPLESNPTEPLLTTPKPKAELGDDNVVRQETGNEGFNASKVVKKHPNCIESGVSSASNASISSATRVKFKSEGNFVKLNINGYGRKKFKFKGKHRNLGSSSLGRQRFSRRRKRKFGVENKGEGEVGGLCDEDDHVLEIKRVQKISSFDIGTIEEAVMRVRDEASDENLLRLLKLSHGYDSFRNGQLEAIKMVLSKKSTMLILPTGSGKSLCYQVPALVLPGVTLVVSPLVALMIDQLKHLPPTIPGALLCSSQTPEEASEALKLLKNQTIKVLFVSPERLLNVEFTSIFSGISLISLVVIDEAHCISEWSHNFRPSYMRLRGSMLRAKLHADCVLAMTATATSKTLHNVMHALEIPATNLIQAVKMRENLQLSLSQTGNRMKDLMTLLKSSPYVEIKSIIIYCKFQSEADLISRYLCDNNISAKSYHSSIPAEDRRRIQEIFCLNKIRVVVATVAFGMGLDKRDIGAVIHYSLPESLEEYVQEIGRAGRDGRLSYCHLFFDEATYFKMRSLMYSDGVDEYAVKKFLCQIFSNTNSSGKICSIIKESASRKFDIKEEVMLTILTQLELDDLQYLNLLPQIKVTCTLNFHQTSPSLLANKDIVIAAILKKSELKDGQYVFDIPSTANSIRWQATDLSNHLKSLKLKGEITYELKDQAFCYRIVDVPNDVCSLAANITKWLSDVEIYKVRKLDAMFNAAVFAVKQCNKVDGCNDHQHTPCLQRKIFEYFNSNDDDIPNIMAESSRFLRADIKVFLQSHSQAKFTPRAVARIMHGLASPAFPSATWLRTHFWYLYCITNLCFKIQKKGRYTQVDFKVVMEAARAELMKFVSPSVV</sequence>
<evidence type="ECO:0000256" key="5">
    <source>
        <dbReference type="ARBA" id="ARBA00022840"/>
    </source>
</evidence>
<dbReference type="AlphaFoldDB" id="A0A6P6VB65"/>
<evidence type="ECO:0000313" key="13">
    <source>
        <dbReference type="RefSeq" id="XP_027099840.2"/>
    </source>
</evidence>
<evidence type="ECO:0000256" key="1">
    <source>
        <dbReference type="ARBA" id="ARBA00005446"/>
    </source>
</evidence>
<comment type="similarity">
    <text evidence="1">Belongs to the helicase family. RecQ subfamily.</text>
</comment>
<reference evidence="12" key="1">
    <citation type="journal article" date="2025" name="Foods">
        <title>Unveiling the Microbial Signatures of Arabica Coffee Cherries: Insights into Ripeness Specific Diversity, Functional Traits, and Implications for Quality and Safety.</title>
        <authorList>
            <consortium name="RefSeq"/>
            <person name="Tenea G.N."/>
            <person name="Cifuentes V."/>
            <person name="Reyes P."/>
            <person name="Cevallos-Vallejos M."/>
        </authorList>
    </citation>
    <scope>NUCLEOTIDE SEQUENCE [LARGE SCALE GENOMIC DNA]</scope>
</reference>
<dbReference type="RefSeq" id="XP_027099840.2">
    <property type="nucleotide sequence ID" value="XM_027244039.2"/>
</dbReference>
<dbReference type="GO" id="GO:0005634">
    <property type="term" value="C:nucleus"/>
    <property type="evidence" value="ECO:0007669"/>
    <property type="project" value="UniProtKB-SubCell"/>
</dbReference>
<feature type="domain" description="Helicase C-terminal" evidence="11">
    <location>
        <begin position="526"/>
        <end position="675"/>
    </location>
</feature>
<dbReference type="InterPro" id="IPR027417">
    <property type="entry name" value="P-loop_NTPase"/>
</dbReference>
<evidence type="ECO:0000256" key="2">
    <source>
        <dbReference type="ARBA" id="ARBA00022741"/>
    </source>
</evidence>
<dbReference type="GO" id="GO:0016787">
    <property type="term" value="F:hydrolase activity"/>
    <property type="evidence" value="ECO:0007669"/>
    <property type="project" value="UniProtKB-KW"/>
</dbReference>
<dbReference type="SUPFAM" id="SSF52540">
    <property type="entry name" value="P-loop containing nucleoside triphosphate hydrolases"/>
    <property type="match status" value="1"/>
</dbReference>
<feature type="compositionally biased region" description="Low complexity" evidence="9">
    <location>
        <begin position="59"/>
        <end position="68"/>
    </location>
</feature>
<dbReference type="CDD" id="cd18018">
    <property type="entry name" value="DEXHc_RecQ4-like"/>
    <property type="match status" value="1"/>
</dbReference>
<dbReference type="SMART" id="SM00487">
    <property type="entry name" value="DEXDc"/>
    <property type="match status" value="1"/>
</dbReference>
<dbReference type="GO" id="GO:0005694">
    <property type="term" value="C:chromosome"/>
    <property type="evidence" value="ECO:0007669"/>
    <property type="project" value="TreeGrafter"/>
</dbReference>
<name>A0A6P6VB65_COFAR</name>
<dbReference type="InterPro" id="IPR004589">
    <property type="entry name" value="DNA_helicase_ATP-dep_RecQ"/>
</dbReference>
<dbReference type="GO" id="GO:0000724">
    <property type="term" value="P:double-strand break repair via homologous recombination"/>
    <property type="evidence" value="ECO:0007669"/>
    <property type="project" value="TreeGrafter"/>
</dbReference>
<feature type="compositionally biased region" description="Pro residues" evidence="9">
    <location>
        <begin position="16"/>
        <end position="27"/>
    </location>
</feature>
<dbReference type="GO" id="GO:0043138">
    <property type="term" value="F:3'-5' DNA helicase activity"/>
    <property type="evidence" value="ECO:0007669"/>
    <property type="project" value="UniProtKB-EC"/>
</dbReference>
<dbReference type="NCBIfam" id="TIGR00614">
    <property type="entry name" value="recQ_fam"/>
    <property type="match status" value="1"/>
</dbReference>
<dbReference type="PANTHER" id="PTHR13710:SF108">
    <property type="entry name" value="ATP-DEPENDENT DNA HELICASE Q4"/>
    <property type="match status" value="1"/>
</dbReference>
<keyword evidence="4" id="KW-0347">Helicase</keyword>
<evidence type="ECO:0000259" key="11">
    <source>
        <dbReference type="PROSITE" id="PS51194"/>
    </source>
</evidence>